<gene>
    <name evidence="8" type="primary">sigM_1</name>
    <name evidence="8" type="ORF">MAMMFC1_00701</name>
</gene>
<feature type="domain" description="RNA polymerase sigma-70 region 2" evidence="6">
    <location>
        <begin position="15"/>
        <end position="75"/>
    </location>
</feature>
<dbReference type="PANTHER" id="PTHR43133:SF62">
    <property type="entry name" value="RNA POLYMERASE SIGMA FACTOR SIGZ"/>
    <property type="match status" value="1"/>
</dbReference>
<dbReference type="CDD" id="cd06171">
    <property type="entry name" value="Sigma70_r4"/>
    <property type="match status" value="1"/>
</dbReference>
<dbReference type="SUPFAM" id="SSF88946">
    <property type="entry name" value="Sigma2 domain of RNA polymerase sigma factors"/>
    <property type="match status" value="1"/>
</dbReference>
<evidence type="ECO:0000256" key="1">
    <source>
        <dbReference type="ARBA" id="ARBA00010641"/>
    </source>
</evidence>
<dbReference type="InterPro" id="IPR014284">
    <property type="entry name" value="RNA_pol_sigma-70_dom"/>
</dbReference>
<evidence type="ECO:0000256" key="4">
    <source>
        <dbReference type="ARBA" id="ARBA00023163"/>
    </source>
</evidence>
<evidence type="ECO:0000259" key="6">
    <source>
        <dbReference type="Pfam" id="PF04542"/>
    </source>
</evidence>
<dbReference type="PANTHER" id="PTHR43133">
    <property type="entry name" value="RNA POLYMERASE ECF-TYPE SIGMA FACTO"/>
    <property type="match status" value="1"/>
</dbReference>
<dbReference type="NCBIfam" id="TIGR02959">
    <property type="entry name" value="SigZ"/>
    <property type="match status" value="1"/>
</dbReference>
<dbReference type="Gene3D" id="1.10.10.10">
    <property type="entry name" value="Winged helix-like DNA-binding domain superfamily/Winged helix DNA-binding domain"/>
    <property type="match status" value="1"/>
</dbReference>
<dbReference type="InterPro" id="IPR039425">
    <property type="entry name" value="RNA_pol_sigma-70-like"/>
</dbReference>
<evidence type="ECO:0000256" key="2">
    <source>
        <dbReference type="ARBA" id="ARBA00023015"/>
    </source>
</evidence>
<evidence type="ECO:0000256" key="5">
    <source>
        <dbReference type="NCBIfam" id="TIGR02959"/>
    </source>
</evidence>
<dbReference type="Pfam" id="PF04542">
    <property type="entry name" value="Sigma70_r2"/>
    <property type="match status" value="1"/>
</dbReference>
<dbReference type="NCBIfam" id="TIGR02937">
    <property type="entry name" value="sigma70-ECF"/>
    <property type="match status" value="1"/>
</dbReference>
<dbReference type="InterPro" id="IPR014304">
    <property type="entry name" value="RNA_pol_sigma-Z"/>
</dbReference>
<evidence type="ECO:0000313" key="8">
    <source>
        <dbReference type="EMBL" id="BBB90053.1"/>
    </source>
</evidence>
<dbReference type="Proteomes" id="UP000276437">
    <property type="component" value="Chromosome"/>
</dbReference>
<dbReference type="InterPro" id="IPR013324">
    <property type="entry name" value="RNA_pol_sigma_r3/r4-like"/>
</dbReference>
<dbReference type="NCBIfam" id="NF007215">
    <property type="entry name" value="PRK09637.1"/>
    <property type="match status" value="1"/>
</dbReference>
<protein>
    <recommendedName>
        <fullName evidence="5">RNA polymerase sigma factor SigZ</fullName>
    </recommendedName>
</protein>
<dbReference type="InterPro" id="IPR036388">
    <property type="entry name" value="WH-like_DNA-bd_sf"/>
</dbReference>
<dbReference type="Pfam" id="PF08281">
    <property type="entry name" value="Sigma70_r4_2"/>
    <property type="match status" value="1"/>
</dbReference>
<evidence type="ECO:0000313" key="9">
    <source>
        <dbReference type="Proteomes" id="UP000276437"/>
    </source>
</evidence>
<dbReference type="Gene3D" id="1.10.1740.10">
    <property type="match status" value="1"/>
</dbReference>
<dbReference type="KEGG" id="mana:MAMMFC1_00701"/>
<feature type="domain" description="RNA polymerase sigma factor 70 region 4 type 2" evidence="7">
    <location>
        <begin position="103"/>
        <end position="153"/>
    </location>
</feature>
<dbReference type="GO" id="GO:0016987">
    <property type="term" value="F:sigma factor activity"/>
    <property type="evidence" value="ECO:0007669"/>
    <property type="project" value="UniProtKB-KW"/>
</dbReference>
<dbReference type="SUPFAM" id="SSF88659">
    <property type="entry name" value="Sigma3 and sigma4 domains of RNA polymerase sigma factors"/>
    <property type="match status" value="1"/>
</dbReference>
<accession>A0A348AG55</accession>
<dbReference type="RefSeq" id="WP_197723904.1">
    <property type="nucleotide sequence ID" value="NZ_AP018449.1"/>
</dbReference>
<name>A0A348AG55_9FIRM</name>
<dbReference type="AlphaFoldDB" id="A0A348AG55"/>
<dbReference type="EMBL" id="AP018449">
    <property type="protein sequence ID" value="BBB90053.1"/>
    <property type="molecule type" value="Genomic_DNA"/>
</dbReference>
<keyword evidence="2" id="KW-0805">Transcription regulation</keyword>
<dbReference type="InterPro" id="IPR007627">
    <property type="entry name" value="RNA_pol_sigma70_r2"/>
</dbReference>
<evidence type="ECO:0000256" key="3">
    <source>
        <dbReference type="ARBA" id="ARBA00023082"/>
    </source>
</evidence>
<dbReference type="GO" id="GO:0006352">
    <property type="term" value="P:DNA-templated transcription initiation"/>
    <property type="evidence" value="ECO:0007669"/>
    <property type="project" value="InterPro"/>
</dbReference>
<dbReference type="InterPro" id="IPR013325">
    <property type="entry name" value="RNA_pol_sigma_r2"/>
</dbReference>
<reference evidence="8 9" key="1">
    <citation type="journal article" date="2018" name="Int. J. Syst. Evol. Microbiol.">
        <title>Methylomusa anaerophila gen. nov., sp. nov., an anaerobic methanol-utilizing bacterium isolated from a microbial fuel cell.</title>
        <authorList>
            <person name="Amano N."/>
            <person name="Yamamuro A."/>
            <person name="Miyahara M."/>
            <person name="Kouzuma A."/>
            <person name="Abe T."/>
            <person name="Watanabe K."/>
        </authorList>
    </citation>
    <scope>NUCLEOTIDE SEQUENCE [LARGE SCALE GENOMIC DNA]</scope>
    <source>
        <strain evidence="8 9">MMFC1</strain>
    </source>
</reference>
<dbReference type="GO" id="GO:0003677">
    <property type="term" value="F:DNA binding"/>
    <property type="evidence" value="ECO:0007669"/>
    <property type="project" value="InterPro"/>
</dbReference>
<sequence length="187" mass="22198">MKADMNEFWQEFSVPLKNFIRKRIANEQDTEDILQEVFSRVYNNIDSLRDDKKIYAWVYQIARNAIVDYYRKENRPVEFRELTEDLANEPEDDLSVREEIGSCLKVMLENLPEKYKQAIILTEFHNLTQRELSEQMGISLSGAKSRVQRARVMLKEMLLGCCHFKFDRLGNIIDYTRKDCNFVEPEA</sequence>
<keyword evidence="9" id="KW-1185">Reference proteome</keyword>
<dbReference type="InterPro" id="IPR013249">
    <property type="entry name" value="RNA_pol_sigma70_r4_t2"/>
</dbReference>
<comment type="similarity">
    <text evidence="1">Belongs to the sigma-70 factor family. ECF subfamily.</text>
</comment>
<evidence type="ECO:0000259" key="7">
    <source>
        <dbReference type="Pfam" id="PF08281"/>
    </source>
</evidence>
<keyword evidence="3" id="KW-0731">Sigma factor</keyword>
<proteinExistence type="inferred from homology"/>
<keyword evidence="4" id="KW-0804">Transcription</keyword>
<organism evidence="8 9">
    <name type="scientific">Methylomusa anaerophila</name>
    <dbReference type="NCBI Taxonomy" id="1930071"/>
    <lineage>
        <taxon>Bacteria</taxon>
        <taxon>Bacillati</taxon>
        <taxon>Bacillota</taxon>
        <taxon>Negativicutes</taxon>
        <taxon>Selenomonadales</taxon>
        <taxon>Sporomusaceae</taxon>
        <taxon>Methylomusa</taxon>
    </lineage>
</organism>